<gene>
    <name evidence="1" type="ORF">CTZ28_12465</name>
</gene>
<evidence type="ECO:0000313" key="1">
    <source>
        <dbReference type="EMBL" id="RMB85599.1"/>
    </source>
</evidence>
<dbReference type="EMBL" id="PENI01000006">
    <property type="protein sequence ID" value="RMB85599.1"/>
    <property type="molecule type" value="Genomic_DNA"/>
</dbReference>
<keyword evidence="2" id="KW-1185">Reference proteome</keyword>
<sequence>MTPEQATWVREHVWPPSWLRHYQFLPGPFTDCACQRPPSVECQRSQHGACQHDGHPVRETVIQTYTGRAALFREPYEHRAPAGRNGRRDMYGTNNLAWVWLAGAPCREICTCFCHRPGTVSVPTVTAPVQLGLFAGVA</sequence>
<evidence type="ECO:0000313" key="2">
    <source>
        <dbReference type="Proteomes" id="UP000270471"/>
    </source>
</evidence>
<name>A0A3M0IH68_9ACTN</name>
<organism evidence="1 2">
    <name type="scientific">Streptomyces shenzhenensis</name>
    <dbReference type="NCBI Taxonomy" id="943815"/>
    <lineage>
        <taxon>Bacteria</taxon>
        <taxon>Bacillati</taxon>
        <taxon>Actinomycetota</taxon>
        <taxon>Actinomycetes</taxon>
        <taxon>Kitasatosporales</taxon>
        <taxon>Streptomycetaceae</taxon>
        <taxon>Streptomyces</taxon>
    </lineage>
</organism>
<comment type="caution">
    <text evidence="1">The sequence shown here is derived from an EMBL/GenBank/DDBJ whole genome shotgun (WGS) entry which is preliminary data.</text>
</comment>
<dbReference type="AlphaFoldDB" id="A0A3M0IH68"/>
<dbReference type="Proteomes" id="UP000270471">
    <property type="component" value="Unassembled WGS sequence"/>
</dbReference>
<protein>
    <submittedName>
        <fullName evidence="1">Uncharacterized protein</fullName>
    </submittedName>
</protein>
<reference evidence="1 2" key="1">
    <citation type="submission" date="2017-11" db="EMBL/GenBank/DDBJ databases">
        <title>Draft genome of actinobacteria isolated from guarana (Paullinia cupana (Mart.) Ducke.</title>
        <authorList>
            <person name="Siqueira K.A."/>
            <person name="Liotti R.G."/>
            <person name="Mendes T.A.O."/>
            <person name="Soares M.A."/>
        </authorList>
    </citation>
    <scope>NUCLEOTIDE SEQUENCE [LARGE SCALE GENOMIC DNA]</scope>
    <source>
        <strain evidence="1 2">193</strain>
    </source>
</reference>
<proteinExistence type="predicted"/>
<accession>A0A3M0IH68</accession>